<dbReference type="Proteomes" id="UP000826661">
    <property type="component" value="Chromosome II"/>
</dbReference>
<evidence type="ECO:0008006" key="4">
    <source>
        <dbReference type="Google" id="ProtNLM"/>
    </source>
</evidence>
<name>A0A8G0PDV0_9HYPO</name>
<feature type="signal peptide" evidence="1">
    <location>
        <begin position="1"/>
        <end position="19"/>
    </location>
</feature>
<proteinExistence type="predicted"/>
<feature type="chain" id="PRO_5034608894" description="SSCRP protein" evidence="1">
    <location>
        <begin position="20"/>
        <end position="119"/>
    </location>
</feature>
<sequence length="119" mass="12941">MRFSEIFTLVACFAAGAMADTDAVTPDASPDVYACEHSHFYGQCRHFGAPSGVCQNVASDFSHKISAVQPNTAAGLCYFHDDYNCEGNSFYSTYPGVADVPNLYPAFNDRIISFKCTTI</sequence>
<keyword evidence="3" id="KW-1185">Reference proteome</keyword>
<evidence type="ECO:0000256" key="1">
    <source>
        <dbReference type="SAM" id="SignalP"/>
    </source>
</evidence>
<organism evidence="2 3">
    <name type="scientific">Trichoderma simmonsii</name>
    <dbReference type="NCBI Taxonomy" id="1491479"/>
    <lineage>
        <taxon>Eukaryota</taxon>
        <taxon>Fungi</taxon>
        <taxon>Dikarya</taxon>
        <taxon>Ascomycota</taxon>
        <taxon>Pezizomycotina</taxon>
        <taxon>Sordariomycetes</taxon>
        <taxon>Hypocreomycetidae</taxon>
        <taxon>Hypocreales</taxon>
        <taxon>Hypocreaceae</taxon>
        <taxon>Trichoderma</taxon>
    </lineage>
</organism>
<evidence type="ECO:0000313" key="3">
    <source>
        <dbReference type="Proteomes" id="UP000826661"/>
    </source>
</evidence>
<keyword evidence="1" id="KW-0732">Signal</keyword>
<evidence type="ECO:0000313" key="2">
    <source>
        <dbReference type="EMBL" id="QYS95579.1"/>
    </source>
</evidence>
<gene>
    <name evidence="2" type="ORF">H0G86_002863</name>
</gene>
<accession>A0A8G0PDV0</accession>
<reference evidence="2 3" key="1">
    <citation type="journal article" date="2021" name="BMC Genomics">
        <title>Telomere-to-telomere genome assembly of asparaginase-producing Trichoderma simmonsii.</title>
        <authorList>
            <person name="Chung D."/>
            <person name="Kwon Y.M."/>
            <person name="Yang Y."/>
        </authorList>
    </citation>
    <scope>NUCLEOTIDE SEQUENCE [LARGE SCALE GENOMIC DNA]</scope>
    <source>
        <strain evidence="2 3">GH-Sj1</strain>
    </source>
</reference>
<protein>
    <recommendedName>
        <fullName evidence="4">SSCRP protein</fullName>
    </recommendedName>
</protein>
<dbReference type="EMBL" id="CP075865">
    <property type="protein sequence ID" value="QYS95579.1"/>
    <property type="molecule type" value="Genomic_DNA"/>
</dbReference>
<dbReference type="Gene3D" id="2.60.20.10">
    <property type="entry name" value="Crystallins"/>
    <property type="match status" value="1"/>
</dbReference>
<dbReference type="AlphaFoldDB" id="A0A8G0PDV0"/>